<dbReference type="EMBL" id="GGEC01092892">
    <property type="protein sequence ID" value="MBX73376.1"/>
    <property type="molecule type" value="Transcribed_RNA"/>
</dbReference>
<reference evidence="1" key="1">
    <citation type="submission" date="2018-02" db="EMBL/GenBank/DDBJ databases">
        <title>Rhizophora mucronata_Transcriptome.</title>
        <authorList>
            <person name="Meera S.P."/>
            <person name="Sreeshan A."/>
            <person name="Augustine A."/>
        </authorList>
    </citation>
    <scope>NUCLEOTIDE SEQUENCE</scope>
    <source>
        <tissue evidence="1">Leaf</tissue>
    </source>
</reference>
<name>A0A2P2R282_RHIMU</name>
<dbReference type="AlphaFoldDB" id="A0A2P2R282"/>
<evidence type="ECO:0000313" key="1">
    <source>
        <dbReference type="EMBL" id="MBX73376.1"/>
    </source>
</evidence>
<organism evidence="1">
    <name type="scientific">Rhizophora mucronata</name>
    <name type="common">Asiatic mangrove</name>
    <dbReference type="NCBI Taxonomy" id="61149"/>
    <lineage>
        <taxon>Eukaryota</taxon>
        <taxon>Viridiplantae</taxon>
        <taxon>Streptophyta</taxon>
        <taxon>Embryophyta</taxon>
        <taxon>Tracheophyta</taxon>
        <taxon>Spermatophyta</taxon>
        <taxon>Magnoliopsida</taxon>
        <taxon>eudicotyledons</taxon>
        <taxon>Gunneridae</taxon>
        <taxon>Pentapetalae</taxon>
        <taxon>rosids</taxon>
        <taxon>fabids</taxon>
        <taxon>Malpighiales</taxon>
        <taxon>Rhizophoraceae</taxon>
        <taxon>Rhizophora</taxon>
    </lineage>
</organism>
<sequence length="17" mass="2090">MQIVYVLLKYKKLSLFC</sequence>
<proteinExistence type="predicted"/>
<accession>A0A2P2R282</accession>
<protein>
    <submittedName>
        <fullName evidence="1">Uncharacterized protein</fullName>
    </submittedName>
</protein>